<comment type="pathway">
    <text evidence="6">Amino-acid biosynthesis; L-methionine biosynthesis via salvage pathway; L-methionine from S-methyl-5-thio-alpha-D-ribose 1-phosphate: step 3/6.</text>
</comment>
<dbReference type="InterPro" id="IPR006439">
    <property type="entry name" value="HAD-SF_hydro_IA"/>
</dbReference>
<evidence type="ECO:0000256" key="4">
    <source>
        <dbReference type="ARBA" id="ARBA00022842"/>
    </source>
</evidence>
<comment type="pathway">
    <text evidence="6">Amino-acid biosynthesis; L-methionine biosynthesis via salvage pathway; L-methionine from S-methyl-5-thio-alpha-D-ribose 1-phosphate: step 4/6.</text>
</comment>
<dbReference type="GO" id="GO:0005737">
    <property type="term" value="C:cytoplasm"/>
    <property type="evidence" value="ECO:0007669"/>
    <property type="project" value="UniProtKB-SubCell"/>
</dbReference>
<dbReference type="SUPFAM" id="SSF56784">
    <property type="entry name" value="HAD-like"/>
    <property type="match status" value="1"/>
</dbReference>
<dbReference type="InterPro" id="IPR023214">
    <property type="entry name" value="HAD_sf"/>
</dbReference>
<dbReference type="OrthoDB" id="272500at2759"/>
<accession>G8YTT5</accession>
<comment type="catalytic activity">
    <reaction evidence="6">
        <text>5-methylsulfanyl-2,3-dioxopentyl phosphate + H2O = 1,2-dihydroxy-5-(methylsulfanyl)pent-1-en-3-one + phosphate</text>
        <dbReference type="Rhea" id="RHEA:21700"/>
        <dbReference type="ChEBI" id="CHEBI:15377"/>
        <dbReference type="ChEBI" id="CHEBI:43474"/>
        <dbReference type="ChEBI" id="CHEBI:49252"/>
        <dbReference type="ChEBI" id="CHEBI:58828"/>
        <dbReference type="EC" id="3.1.3.77"/>
    </reaction>
</comment>
<dbReference type="HAMAP" id="MF_03117">
    <property type="entry name" value="Salvage_MtnC_euk"/>
    <property type="match status" value="1"/>
</dbReference>
<keyword evidence="4 6" id="KW-0460">Magnesium</keyword>
<feature type="binding site" evidence="6">
    <location>
        <position position="194"/>
    </location>
    <ligand>
        <name>Mg(2+)</name>
        <dbReference type="ChEBI" id="CHEBI:18420"/>
    </ligand>
</feature>
<dbReference type="SFLD" id="SFLDS00003">
    <property type="entry name" value="Haloacid_Dehalogenase"/>
    <property type="match status" value="1"/>
</dbReference>
<dbReference type="PANTHER" id="PTHR20371:SF1">
    <property type="entry name" value="ENOLASE-PHOSPHATASE E1"/>
    <property type="match status" value="1"/>
</dbReference>
<dbReference type="GO" id="GO:0005634">
    <property type="term" value="C:nucleus"/>
    <property type="evidence" value="ECO:0007669"/>
    <property type="project" value="UniProtKB-SubCell"/>
</dbReference>
<dbReference type="GO" id="GO:0043874">
    <property type="term" value="F:acireductone synthase activity"/>
    <property type="evidence" value="ECO:0007669"/>
    <property type="project" value="UniProtKB-EC"/>
</dbReference>
<feature type="binding site" evidence="6">
    <location>
        <position position="167"/>
    </location>
    <ligand>
        <name>substrate</name>
    </ligand>
</feature>
<comment type="subcellular location">
    <subcellularLocation>
        <location evidence="6">Cytoplasm</location>
    </subcellularLocation>
    <subcellularLocation>
        <location evidence="6">Nucleus</location>
    </subcellularLocation>
</comment>
<dbReference type="PANTHER" id="PTHR20371">
    <property type="entry name" value="ENOLASE-PHOSPHATASE E1"/>
    <property type="match status" value="1"/>
</dbReference>
<dbReference type="GO" id="GO:0019509">
    <property type="term" value="P:L-methionine salvage from methylthioadenosine"/>
    <property type="evidence" value="ECO:0007669"/>
    <property type="project" value="UniProtKB-UniRule"/>
</dbReference>
<feature type="binding site" evidence="6">
    <location>
        <position position="10"/>
    </location>
    <ligand>
        <name>Mg(2+)</name>
        <dbReference type="ChEBI" id="CHEBI:18420"/>
    </ligand>
</feature>
<keyword evidence="6" id="KW-0539">Nucleus</keyword>
<dbReference type="Proteomes" id="UP000005222">
    <property type="component" value="Chromosome B"/>
</dbReference>
<dbReference type="NCBIfam" id="TIGR01691">
    <property type="entry name" value="enolase-ppase"/>
    <property type="match status" value="1"/>
</dbReference>
<dbReference type="EC" id="3.1.3.77" evidence="6"/>
<keyword evidence="3 6" id="KW-0378">Hydrolase</keyword>
<feature type="binding site" evidence="6">
    <location>
        <position position="8"/>
    </location>
    <ligand>
        <name>Mg(2+)</name>
        <dbReference type="ChEBI" id="CHEBI:18420"/>
    </ligand>
</feature>
<keyword evidence="6" id="KW-0963">Cytoplasm</keyword>
<dbReference type="InterPro" id="IPR027511">
    <property type="entry name" value="ENOPH1_eukaryotes"/>
</dbReference>
<feature type="binding site" evidence="6">
    <location>
        <begin position="127"/>
        <end position="128"/>
    </location>
    <ligand>
        <name>substrate</name>
    </ligand>
</feature>
<evidence type="ECO:0000256" key="1">
    <source>
        <dbReference type="ARBA" id="ARBA00022605"/>
    </source>
</evidence>
<dbReference type="Proteomes" id="UP000005222">
    <property type="component" value="Chromosome A"/>
</dbReference>
<dbReference type="UniPathway" id="UPA00904">
    <property type="reaction ID" value="UER00876"/>
</dbReference>
<reference evidence="9" key="2">
    <citation type="journal article" date="2012" name="G3 (Bethesda)">
        <title>Pichia sorbitophila, an interspecies yeast hybrid reveals early steps of genome resolution following polyploidization.</title>
        <authorList>
            <person name="Leh Louis V."/>
            <person name="Despons L."/>
            <person name="Friedrich A."/>
            <person name="Martin T."/>
            <person name="Durrens P."/>
            <person name="Casaregola S."/>
            <person name="Neuveglise C."/>
            <person name="Fairhead C."/>
            <person name="Marck C."/>
            <person name="Cruz J.A."/>
            <person name="Straub M.L."/>
            <person name="Kugler V."/>
            <person name="Sacerdot C."/>
            <person name="Uzunov Z."/>
            <person name="Thierry A."/>
            <person name="Weiss S."/>
            <person name="Bleykasten C."/>
            <person name="De Montigny J."/>
            <person name="Jacques N."/>
            <person name="Jung P."/>
            <person name="Lemaire M."/>
            <person name="Mallet S."/>
            <person name="Morel G."/>
            <person name="Richard G.F."/>
            <person name="Sarkar A."/>
            <person name="Savel G."/>
            <person name="Schacherer J."/>
            <person name="Seret M.L."/>
            <person name="Talla E."/>
            <person name="Samson G."/>
            <person name="Jubin C."/>
            <person name="Poulain J."/>
            <person name="Vacherie B."/>
            <person name="Barbe V."/>
            <person name="Pelletier E."/>
            <person name="Sherman D.J."/>
            <person name="Westhof E."/>
            <person name="Weissenbach J."/>
            <person name="Baret P.V."/>
            <person name="Wincker P."/>
            <person name="Gaillardin C."/>
            <person name="Dujon B."/>
            <person name="Souciet J.L."/>
        </authorList>
    </citation>
    <scope>NUCLEOTIDE SEQUENCE [LARGE SCALE GENOMIC DNA]</scope>
    <source>
        <strain evidence="9">ATCC MYA-4447 / BCRC 22081 / CBS 7064 / NBRC 10061 / NRRL Y-12695</strain>
    </source>
</reference>
<dbReference type="SFLD" id="SFLDG01133">
    <property type="entry name" value="C1.5.4:_Enolase-phosphatase_Li"/>
    <property type="match status" value="1"/>
</dbReference>
<dbReference type="Pfam" id="PF00702">
    <property type="entry name" value="Hydrolase"/>
    <property type="match status" value="1"/>
</dbReference>
<dbReference type="Gene3D" id="3.40.50.1000">
    <property type="entry name" value="HAD superfamily/HAD-like"/>
    <property type="match status" value="1"/>
</dbReference>
<keyword evidence="2 6" id="KW-0479">Metal-binding</keyword>
<keyword evidence="5 6" id="KW-0486">Methionine biosynthesis</keyword>
<dbReference type="FunCoup" id="G8YTT5">
    <property type="interactions" value="1081"/>
</dbReference>
<dbReference type="OMA" id="EWDANGI"/>
<evidence type="ECO:0000313" key="9">
    <source>
        <dbReference type="Proteomes" id="UP000005222"/>
    </source>
</evidence>
<dbReference type="AlphaFoldDB" id="G8YTT5"/>
<comment type="subunit">
    <text evidence="6">Monomer.</text>
</comment>
<evidence type="ECO:0000256" key="2">
    <source>
        <dbReference type="ARBA" id="ARBA00022723"/>
    </source>
</evidence>
<dbReference type="EMBL" id="FO082059">
    <property type="protein sequence ID" value="CCE72775.1"/>
    <property type="molecule type" value="Genomic_DNA"/>
</dbReference>
<dbReference type="SFLD" id="SFLDG01129">
    <property type="entry name" value="C1.5:_HAD__Beta-PGM__Phosphata"/>
    <property type="match status" value="1"/>
</dbReference>
<name>G8YTT5_PICSO</name>
<dbReference type="NCBIfam" id="TIGR01549">
    <property type="entry name" value="HAD-SF-IA-v1"/>
    <property type="match status" value="1"/>
</dbReference>
<keyword evidence="1 6" id="KW-0028">Amino-acid biosynthesis</keyword>
<proteinExistence type="inferred from homology"/>
<dbReference type="InParanoid" id="G8YTT5"/>
<evidence type="ECO:0000256" key="5">
    <source>
        <dbReference type="ARBA" id="ARBA00023167"/>
    </source>
</evidence>
<reference evidence="8" key="1">
    <citation type="submission" date="2011-10" db="EMBL/GenBank/DDBJ databases">
        <authorList>
            <person name="Genoscope - CEA"/>
        </authorList>
    </citation>
    <scope>NUCLEOTIDE SEQUENCE</scope>
    <source>
        <strain evidence="8">CBS 7064</strain>
    </source>
</reference>
<dbReference type="eggNOG" id="KOG2630">
    <property type="taxonomic scope" value="Eukaryota"/>
</dbReference>
<comment type="similarity">
    <text evidence="6">Belongs to the HAD-like hydrolase superfamily. MasA/MtnC family.</text>
</comment>
<evidence type="ECO:0000256" key="3">
    <source>
        <dbReference type="ARBA" id="ARBA00022801"/>
    </source>
</evidence>
<keyword evidence="9" id="KW-1185">Reference proteome</keyword>
<evidence type="ECO:0000313" key="7">
    <source>
        <dbReference type="EMBL" id="CCE72775.1"/>
    </source>
</evidence>
<dbReference type="GO" id="GO:0000287">
    <property type="term" value="F:magnesium ion binding"/>
    <property type="evidence" value="ECO:0007669"/>
    <property type="project" value="UniProtKB-UniRule"/>
</dbReference>
<dbReference type="InterPro" id="IPR023943">
    <property type="entry name" value="Enolase-ppase_E1"/>
</dbReference>
<dbReference type="STRING" id="559304.G8YTT5"/>
<comment type="cofactor">
    <cofactor evidence="6">
        <name>Mg(2+)</name>
        <dbReference type="ChEBI" id="CHEBI:18420"/>
    </cofactor>
    <text evidence="6">Binds 1 Mg(2+) ion per subunit.</text>
</comment>
<dbReference type="InterPro" id="IPR036412">
    <property type="entry name" value="HAD-like_sf"/>
</dbReference>
<evidence type="ECO:0000313" key="8">
    <source>
        <dbReference type="EMBL" id="CCE73336.1"/>
    </source>
</evidence>
<sequence length="239" mass="26835">MIEVVILDIEGTICPISFVKEGLFPYFLEKLPTYLEKLEYPITKNGTSDVNDIGSEFGSEHTESYEDLLNYITELVKNDVKQPALKTLQGYIWTKGYASHELKAPLYDDAIKFVENTKKSKKIYIYSSGSVKAQKLLFTYVEGKDGQVLDLKPSITDYFDITTSGYKNEAASYRSILASIGYEKNPEAVMFLSDNVHEIKAASEASMQSVVVVRPGNVPLSTDDKETYKTINNFDELGI</sequence>
<evidence type="ECO:0000256" key="6">
    <source>
        <dbReference type="HAMAP-Rule" id="MF_03117"/>
    </source>
</evidence>
<organism evidence="8 9">
    <name type="scientific">Pichia sorbitophila (strain ATCC MYA-4447 / BCRC 22081 / CBS 7064 / NBRC 10061 / NRRL Y-12695)</name>
    <name type="common">Hybrid yeast</name>
    <dbReference type="NCBI Taxonomy" id="559304"/>
    <lineage>
        <taxon>Eukaryota</taxon>
        <taxon>Fungi</taxon>
        <taxon>Dikarya</taxon>
        <taxon>Ascomycota</taxon>
        <taxon>Saccharomycotina</taxon>
        <taxon>Pichiomycetes</taxon>
        <taxon>Debaryomycetaceae</taxon>
        <taxon>Millerozyma</taxon>
    </lineage>
</organism>
<dbReference type="EMBL" id="FO082058">
    <property type="protein sequence ID" value="CCE73336.1"/>
    <property type="molecule type" value="Genomic_DNA"/>
</dbReference>
<protein>
    <recommendedName>
        <fullName evidence="6">Enolase-phosphatase E1</fullName>
        <ecNumber evidence="6">3.1.3.77</ecNumber>
    </recommendedName>
    <alternativeName>
        <fullName evidence="6">2,3-diketo-5-methylthio-1-phosphopentane phosphatase</fullName>
    </alternativeName>
</protein>
<gene>
    <name evidence="8" type="primary">Piso0_000369</name>
    <name evidence="6" type="synonym">UTR4</name>
    <name evidence="7" type="ORF">GNLVRS01_PISO0A07832g</name>
    <name evidence="8" type="ORF">GNLVRS01_PISO0B07899g</name>
</gene>
<comment type="function">
    <text evidence="6">Bifunctional enzyme that catalyzes the enolization of 2,3-diketo-5-methylthiopentyl-1-phosphate (DK-MTP-1-P) into the intermediate 2-hydroxy-3-keto-5-methylthiopentenyl-1-phosphate (HK-MTPenyl-1-P), which is then dephosphorylated to form the acireductone 1,2-dihydroxy-3-keto-5-methylthiopentene (DHK-MTPene).</text>
</comment>
<dbReference type="Gene3D" id="1.10.720.60">
    <property type="match status" value="1"/>
</dbReference>
<dbReference type="HOGENOM" id="CLU_023273_1_1_1"/>